<protein>
    <submittedName>
        <fullName evidence="2">Uncharacterized protein</fullName>
    </submittedName>
</protein>
<name>A0A9X1NLF3_9ACTN</name>
<dbReference type="AlphaFoldDB" id="A0A9X1NLF3"/>
<comment type="caution">
    <text evidence="2">The sequence shown here is derived from an EMBL/GenBank/DDBJ whole genome shotgun (WGS) entry which is preliminary data.</text>
</comment>
<organism evidence="2 3">
    <name type="scientific">Kineosporia babensis</name>
    <dbReference type="NCBI Taxonomy" id="499548"/>
    <lineage>
        <taxon>Bacteria</taxon>
        <taxon>Bacillati</taxon>
        <taxon>Actinomycetota</taxon>
        <taxon>Actinomycetes</taxon>
        <taxon>Kineosporiales</taxon>
        <taxon>Kineosporiaceae</taxon>
        <taxon>Kineosporia</taxon>
    </lineage>
</organism>
<gene>
    <name evidence="2" type="ORF">LR394_34120</name>
</gene>
<keyword evidence="3" id="KW-1185">Reference proteome</keyword>
<evidence type="ECO:0000313" key="3">
    <source>
        <dbReference type="Proteomes" id="UP001138997"/>
    </source>
</evidence>
<evidence type="ECO:0000313" key="2">
    <source>
        <dbReference type="EMBL" id="MCD5315944.1"/>
    </source>
</evidence>
<sequence>MSSGPTVLTTESTVECAHSGQLQLPRGTRLTVQGEPVLLAPAAPVPVTGCTTVENSVPTTKCLNVLSFTTGTSARLTVRGVSVLLDTLAGNTDGQPPANGPLPAPEAGQDRLRAAVKP</sequence>
<accession>A0A9X1NLF3</accession>
<feature type="region of interest" description="Disordered" evidence="1">
    <location>
        <begin position="89"/>
        <end position="118"/>
    </location>
</feature>
<dbReference type="EMBL" id="JAJOMB010000025">
    <property type="protein sequence ID" value="MCD5315944.1"/>
    <property type="molecule type" value="Genomic_DNA"/>
</dbReference>
<proteinExistence type="predicted"/>
<evidence type="ECO:0000256" key="1">
    <source>
        <dbReference type="SAM" id="MobiDB-lite"/>
    </source>
</evidence>
<dbReference type="RefSeq" id="WP_231448764.1">
    <property type="nucleotide sequence ID" value="NZ_JAJOMB010000025.1"/>
</dbReference>
<reference evidence="2" key="1">
    <citation type="submission" date="2021-11" db="EMBL/GenBank/DDBJ databases">
        <title>Streptomyces corallinus and Kineosporia corallina sp. nov., two new coral-derived marine actinobacteria.</title>
        <authorList>
            <person name="Buangrab K."/>
            <person name="Sutthacheep M."/>
            <person name="Yeemin T."/>
            <person name="Harunari E."/>
            <person name="Igarashi Y."/>
            <person name="Sripreechasak P."/>
            <person name="Kanchanasin P."/>
            <person name="Tanasupawat S."/>
            <person name="Phongsopitanun W."/>
        </authorList>
    </citation>
    <scope>NUCLEOTIDE SEQUENCE</scope>
    <source>
        <strain evidence="2">JCM 31032</strain>
    </source>
</reference>
<dbReference type="Proteomes" id="UP001138997">
    <property type="component" value="Unassembled WGS sequence"/>
</dbReference>
<feature type="region of interest" description="Disordered" evidence="1">
    <location>
        <begin position="1"/>
        <end position="20"/>
    </location>
</feature>
<feature type="compositionally biased region" description="Basic and acidic residues" evidence="1">
    <location>
        <begin position="108"/>
        <end position="118"/>
    </location>
</feature>
<feature type="compositionally biased region" description="Polar residues" evidence="1">
    <location>
        <begin position="1"/>
        <end position="13"/>
    </location>
</feature>